<proteinExistence type="predicted"/>
<evidence type="ECO:0000313" key="2">
    <source>
        <dbReference type="Proteomes" id="UP000324800"/>
    </source>
</evidence>
<reference evidence="1 2" key="1">
    <citation type="submission" date="2019-03" db="EMBL/GenBank/DDBJ databases">
        <title>Single cell metagenomics reveals metabolic interactions within the superorganism composed of flagellate Streblomastix strix and complex community of Bacteroidetes bacteria on its surface.</title>
        <authorList>
            <person name="Treitli S.C."/>
            <person name="Kolisko M."/>
            <person name="Husnik F."/>
            <person name="Keeling P."/>
            <person name="Hampl V."/>
        </authorList>
    </citation>
    <scope>NUCLEOTIDE SEQUENCE [LARGE SCALE GENOMIC DNA]</scope>
    <source>
        <strain evidence="1">ST1C</strain>
    </source>
</reference>
<evidence type="ECO:0000313" key="1">
    <source>
        <dbReference type="EMBL" id="KAA6368116.1"/>
    </source>
</evidence>
<protein>
    <submittedName>
        <fullName evidence="1">Uncharacterized protein</fullName>
    </submittedName>
</protein>
<dbReference type="Proteomes" id="UP000324800">
    <property type="component" value="Unassembled WGS sequence"/>
</dbReference>
<organism evidence="1 2">
    <name type="scientific">Streblomastix strix</name>
    <dbReference type="NCBI Taxonomy" id="222440"/>
    <lineage>
        <taxon>Eukaryota</taxon>
        <taxon>Metamonada</taxon>
        <taxon>Preaxostyla</taxon>
        <taxon>Oxymonadida</taxon>
        <taxon>Streblomastigidae</taxon>
        <taxon>Streblomastix</taxon>
    </lineage>
</organism>
<dbReference type="EMBL" id="SNRW01017669">
    <property type="protein sequence ID" value="KAA6368116.1"/>
    <property type="molecule type" value="Genomic_DNA"/>
</dbReference>
<comment type="caution">
    <text evidence="1">The sequence shown here is derived from an EMBL/GenBank/DDBJ whole genome shotgun (WGS) entry which is preliminary data.</text>
</comment>
<sequence length="112" mass="13141">MNQLQEVQRHNQCNFWGSPSQKEIQHNALFEGTHKYWTTLNSGETRADFSLRLANTTPSEAPCEIGFNLCRRTIGPFKQKMHFYNQRQKQIIECSAFVANLARRDLFLKKSY</sequence>
<name>A0A5J4UBC1_9EUKA</name>
<dbReference type="AlphaFoldDB" id="A0A5J4UBC1"/>
<accession>A0A5J4UBC1</accession>
<gene>
    <name evidence="1" type="ORF">EZS28_036357</name>
</gene>